<sequence length="199" mass="20788">MSQLFLPAVVSALALFASLTNGQVPTAVVSVVSDSDYATARPCIQTCIWYNGGLGRGGNSGFQDVGKALGCGQMPINACYCSDRLTASATSYFSVCISSLCTAATDPADLSSALSIYGRYCSTAGVVEAAPTTTSAGTSTSPGSSTRTSVASTSGDRSSSGQTGSTRTDAESCKFWFRVFDEFEHRKLTPGYRRIHVFE</sequence>
<protein>
    <recommendedName>
        <fullName evidence="5">Extracellular membrane protein CFEM domain-containing protein</fullName>
    </recommendedName>
</protein>
<organism evidence="3 4">
    <name type="scientific">Drechslerella dactyloides</name>
    <name type="common">Nematode-trapping fungus</name>
    <name type="synonym">Arthrobotrys dactyloides</name>
    <dbReference type="NCBI Taxonomy" id="74499"/>
    <lineage>
        <taxon>Eukaryota</taxon>
        <taxon>Fungi</taxon>
        <taxon>Dikarya</taxon>
        <taxon>Ascomycota</taxon>
        <taxon>Pezizomycotina</taxon>
        <taxon>Orbiliomycetes</taxon>
        <taxon>Orbiliales</taxon>
        <taxon>Orbiliaceae</taxon>
        <taxon>Drechslerella</taxon>
    </lineage>
</organism>
<proteinExistence type="predicted"/>
<feature type="region of interest" description="Disordered" evidence="1">
    <location>
        <begin position="132"/>
        <end position="167"/>
    </location>
</feature>
<dbReference type="Proteomes" id="UP001221413">
    <property type="component" value="Unassembled WGS sequence"/>
</dbReference>
<feature type="signal peptide" evidence="2">
    <location>
        <begin position="1"/>
        <end position="22"/>
    </location>
</feature>
<dbReference type="AlphaFoldDB" id="A0AAD6NJR3"/>
<dbReference type="EMBL" id="JAQGDS010000005">
    <property type="protein sequence ID" value="KAJ6260620.1"/>
    <property type="molecule type" value="Genomic_DNA"/>
</dbReference>
<evidence type="ECO:0000256" key="1">
    <source>
        <dbReference type="SAM" id="MobiDB-lite"/>
    </source>
</evidence>
<keyword evidence="4" id="KW-1185">Reference proteome</keyword>
<evidence type="ECO:0000313" key="4">
    <source>
        <dbReference type="Proteomes" id="UP001221413"/>
    </source>
</evidence>
<evidence type="ECO:0000313" key="3">
    <source>
        <dbReference type="EMBL" id="KAJ6260620.1"/>
    </source>
</evidence>
<comment type="caution">
    <text evidence="3">The sequence shown here is derived from an EMBL/GenBank/DDBJ whole genome shotgun (WGS) entry which is preliminary data.</text>
</comment>
<reference evidence="3" key="1">
    <citation type="submission" date="2023-01" db="EMBL/GenBank/DDBJ databases">
        <title>The chitinases involved in constricting ring structure development in the nematode-trapping fungus Drechslerella dactyloides.</title>
        <authorList>
            <person name="Wang R."/>
            <person name="Zhang L."/>
            <person name="Tang P."/>
            <person name="Li S."/>
            <person name="Liang L."/>
        </authorList>
    </citation>
    <scope>NUCLEOTIDE SEQUENCE</scope>
    <source>
        <strain evidence="3">YMF1.00031</strain>
    </source>
</reference>
<evidence type="ECO:0000256" key="2">
    <source>
        <dbReference type="SAM" id="SignalP"/>
    </source>
</evidence>
<name>A0AAD6NJR3_DREDA</name>
<accession>A0AAD6NJR3</accession>
<keyword evidence="2" id="KW-0732">Signal</keyword>
<feature type="chain" id="PRO_5042075521" description="Extracellular membrane protein CFEM domain-containing protein" evidence="2">
    <location>
        <begin position="23"/>
        <end position="199"/>
    </location>
</feature>
<evidence type="ECO:0008006" key="5">
    <source>
        <dbReference type="Google" id="ProtNLM"/>
    </source>
</evidence>
<gene>
    <name evidence="3" type="ORF">Dda_4846</name>
</gene>